<dbReference type="EMBL" id="DVMT01000033">
    <property type="protein sequence ID" value="HIU40308.1"/>
    <property type="molecule type" value="Genomic_DNA"/>
</dbReference>
<protein>
    <submittedName>
        <fullName evidence="11">L,D-transpeptidase family protein</fullName>
    </submittedName>
</protein>
<dbReference type="CDD" id="cd16913">
    <property type="entry name" value="YkuD_like"/>
    <property type="match status" value="1"/>
</dbReference>
<dbReference type="GO" id="GO:0018104">
    <property type="term" value="P:peptidoglycan-protein cross-linking"/>
    <property type="evidence" value="ECO:0007669"/>
    <property type="project" value="TreeGrafter"/>
</dbReference>
<keyword evidence="2" id="KW-0808">Transferase</keyword>
<dbReference type="InterPro" id="IPR005490">
    <property type="entry name" value="LD_TPept_cat_dom"/>
</dbReference>
<dbReference type="PANTHER" id="PTHR30582:SF33">
    <property type="entry name" value="EXPORTED PROTEIN"/>
    <property type="match status" value="1"/>
</dbReference>
<keyword evidence="8" id="KW-0732">Signal</keyword>
<feature type="active site" description="Nucleophile" evidence="6">
    <location>
        <position position="252"/>
    </location>
</feature>
<dbReference type="SMART" id="SM00287">
    <property type="entry name" value="SH3b"/>
    <property type="match status" value="1"/>
</dbReference>
<comment type="caution">
    <text evidence="11">The sequence shown here is derived from an EMBL/GenBank/DDBJ whole genome shotgun (WGS) entry which is preliminary data.</text>
</comment>
<feature type="region of interest" description="Disordered" evidence="7">
    <location>
        <begin position="32"/>
        <end position="88"/>
    </location>
</feature>
<keyword evidence="5 6" id="KW-0961">Cell wall biogenesis/degradation</keyword>
<dbReference type="GO" id="GO:0016740">
    <property type="term" value="F:transferase activity"/>
    <property type="evidence" value="ECO:0007669"/>
    <property type="project" value="UniProtKB-KW"/>
</dbReference>
<evidence type="ECO:0000256" key="8">
    <source>
        <dbReference type="SAM" id="SignalP"/>
    </source>
</evidence>
<dbReference type="Proteomes" id="UP000824074">
    <property type="component" value="Unassembled WGS sequence"/>
</dbReference>
<reference evidence="11" key="1">
    <citation type="submission" date="2020-10" db="EMBL/GenBank/DDBJ databases">
        <authorList>
            <person name="Gilroy R."/>
        </authorList>
    </citation>
    <scope>NUCLEOTIDE SEQUENCE</scope>
    <source>
        <strain evidence="11">CHK193-30670</strain>
    </source>
</reference>
<sequence>MNAKNKRLLSILLSFTIGASACGCARQSILSNDKESTSVVSEYESSLNAKDESTKKTTTTKSDTTSATESTTKEKETKVTTSNQADEKEKTFYEDEGNICVTSNVNLREKPNTKSKVITVINKFEKLKRIKTNDSWDYVSYGDKKGYVSKKYTKELGDTFVEVDISEQNLYLYVDDELYLTADVVTGRKNKYDTRLGCNPIYAKQTDRYLKGDDYNVHVDFWLPFDKGQGLHDASWRKTFDDDDYLNGSHGCVNMKYADAKTVYENVSVGTKVLVHK</sequence>
<comment type="pathway">
    <text evidence="1 6">Cell wall biogenesis; peptidoglycan biosynthesis.</text>
</comment>
<dbReference type="InterPro" id="IPR050979">
    <property type="entry name" value="LD-transpeptidase"/>
</dbReference>
<dbReference type="GO" id="GO:0008360">
    <property type="term" value="P:regulation of cell shape"/>
    <property type="evidence" value="ECO:0007669"/>
    <property type="project" value="UniProtKB-UniRule"/>
</dbReference>
<proteinExistence type="predicted"/>
<accession>A0A9D1IND8</accession>
<reference evidence="11" key="2">
    <citation type="journal article" date="2021" name="PeerJ">
        <title>Extensive microbial diversity within the chicken gut microbiome revealed by metagenomics and culture.</title>
        <authorList>
            <person name="Gilroy R."/>
            <person name="Ravi A."/>
            <person name="Getino M."/>
            <person name="Pursley I."/>
            <person name="Horton D.L."/>
            <person name="Alikhan N.F."/>
            <person name="Baker D."/>
            <person name="Gharbi K."/>
            <person name="Hall N."/>
            <person name="Watson M."/>
            <person name="Adriaenssens E.M."/>
            <person name="Foster-Nyarko E."/>
            <person name="Jarju S."/>
            <person name="Secka A."/>
            <person name="Antonio M."/>
            <person name="Oren A."/>
            <person name="Chaudhuri R.R."/>
            <person name="La Ragione R."/>
            <person name="Hildebrand F."/>
            <person name="Pallen M.J."/>
        </authorList>
    </citation>
    <scope>NUCLEOTIDE SEQUENCE</scope>
    <source>
        <strain evidence="11">CHK193-30670</strain>
    </source>
</reference>
<dbReference type="AlphaFoldDB" id="A0A9D1IND8"/>
<feature type="active site" description="Proton donor/acceptor" evidence="6">
    <location>
        <position position="232"/>
    </location>
</feature>
<gene>
    <name evidence="11" type="ORF">IAB68_03320</name>
</gene>
<feature type="domain" description="SH3b" evidence="9">
    <location>
        <begin position="94"/>
        <end position="157"/>
    </location>
</feature>
<evidence type="ECO:0000256" key="5">
    <source>
        <dbReference type="ARBA" id="ARBA00023316"/>
    </source>
</evidence>
<dbReference type="PROSITE" id="PS51781">
    <property type="entry name" value="SH3B"/>
    <property type="match status" value="1"/>
</dbReference>
<dbReference type="GO" id="GO:0005576">
    <property type="term" value="C:extracellular region"/>
    <property type="evidence" value="ECO:0007669"/>
    <property type="project" value="TreeGrafter"/>
</dbReference>
<dbReference type="GO" id="GO:0071555">
    <property type="term" value="P:cell wall organization"/>
    <property type="evidence" value="ECO:0007669"/>
    <property type="project" value="UniProtKB-UniRule"/>
</dbReference>
<evidence type="ECO:0000313" key="11">
    <source>
        <dbReference type="EMBL" id="HIU40308.1"/>
    </source>
</evidence>
<evidence type="ECO:0000259" key="9">
    <source>
        <dbReference type="PROSITE" id="PS51781"/>
    </source>
</evidence>
<evidence type="ECO:0000256" key="4">
    <source>
        <dbReference type="ARBA" id="ARBA00022984"/>
    </source>
</evidence>
<evidence type="ECO:0000256" key="3">
    <source>
        <dbReference type="ARBA" id="ARBA00022960"/>
    </source>
</evidence>
<dbReference type="Pfam" id="PF08239">
    <property type="entry name" value="SH3_3"/>
    <property type="match status" value="1"/>
</dbReference>
<dbReference type="Gene3D" id="2.40.440.10">
    <property type="entry name" value="L,D-transpeptidase catalytic domain-like"/>
    <property type="match status" value="1"/>
</dbReference>
<dbReference type="Pfam" id="PF03734">
    <property type="entry name" value="YkuD"/>
    <property type="match status" value="1"/>
</dbReference>
<dbReference type="Gene3D" id="2.30.30.40">
    <property type="entry name" value="SH3 Domains"/>
    <property type="match status" value="1"/>
</dbReference>
<evidence type="ECO:0000256" key="7">
    <source>
        <dbReference type="SAM" id="MobiDB-lite"/>
    </source>
</evidence>
<name>A0A9D1IND8_9FIRM</name>
<evidence type="ECO:0000256" key="6">
    <source>
        <dbReference type="PROSITE-ProRule" id="PRU01373"/>
    </source>
</evidence>
<feature type="chain" id="PRO_5039103018" evidence="8">
    <location>
        <begin position="22"/>
        <end position="277"/>
    </location>
</feature>
<dbReference type="PROSITE" id="PS52029">
    <property type="entry name" value="LD_TPASE"/>
    <property type="match status" value="1"/>
</dbReference>
<keyword evidence="4 6" id="KW-0573">Peptidoglycan synthesis</keyword>
<evidence type="ECO:0000313" key="12">
    <source>
        <dbReference type="Proteomes" id="UP000824074"/>
    </source>
</evidence>
<dbReference type="SUPFAM" id="SSF141523">
    <property type="entry name" value="L,D-transpeptidase catalytic domain-like"/>
    <property type="match status" value="1"/>
</dbReference>
<dbReference type="InterPro" id="IPR003646">
    <property type="entry name" value="SH3-like_bac-type"/>
</dbReference>
<feature type="compositionally biased region" description="Low complexity" evidence="7">
    <location>
        <begin position="37"/>
        <end position="46"/>
    </location>
</feature>
<evidence type="ECO:0000256" key="2">
    <source>
        <dbReference type="ARBA" id="ARBA00022679"/>
    </source>
</evidence>
<keyword evidence="3 6" id="KW-0133">Cell shape</keyword>
<dbReference type="InterPro" id="IPR038063">
    <property type="entry name" value="Transpep_catalytic_dom"/>
</dbReference>
<dbReference type="GO" id="GO:0071972">
    <property type="term" value="F:peptidoglycan L,D-transpeptidase activity"/>
    <property type="evidence" value="ECO:0007669"/>
    <property type="project" value="TreeGrafter"/>
</dbReference>
<feature type="compositionally biased region" description="Low complexity" evidence="7">
    <location>
        <begin position="56"/>
        <end position="70"/>
    </location>
</feature>
<feature type="domain" description="L,D-TPase catalytic" evidence="10">
    <location>
        <begin position="159"/>
        <end position="276"/>
    </location>
</feature>
<evidence type="ECO:0000259" key="10">
    <source>
        <dbReference type="PROSITE" id="PS52029"/>
    </source>
</evidence>
<dbReference type="PROSITE" id="PS51257">
    <property type="entry name" value="PROKAR_LIPOPROTEIN"/>
    <property type="match status" value="1"/>
</dbReference>
<feature type="signal peptide" evidence="8">
    <location>
        <begin position="1"/>
        <end position="21"/>
    </location>
</feature>
<evidence type="ECO:0000256" key="1">
    <source>
        <dbReference type="ARBA" id="ARBA00004752"/>
    </source>
</evidence>
<organism evidence="11 12">
    <name type="scientific">Candidatus Aphodocola excrementigallinarum</name>
    <dbReference type="NCBI Taxonomy" id="2840670"/>
    <lineage>
        <taxon>Bacteria</taxon>
        <taxon>Bacillati</taxon>
        <taxon>Bacillota</taxon>
        <taxon>Bacilli</taxon>
        <taxon>Candidatus Aphodocola</taxon>
    </lineage>
</organism>
<dbReference type="PANTHER" id="PTHR30582">
    <property type="entry name" value="L,D-TRANSPEPTIDASE"/>
    <property type="match status" value="1"/>
</dbReference>